<feature type="domain" description="SEA" evidence="3">
    <location>
        <begin position="2854"/>
        <end position="2975"/>
    </location>
</feature>
<feature type="compositionally biased region" description="Polar residues" evidence="1">
    <location>
        <begin position="846"/>
        <end position="893"/>
    </location>
</feature>
<dbReference type="FunFam" id="3.30.70.960:FF:000003">
    <property type="entry name" value="MUC16 isoform 1"/>
    <property type="match status" value="9"/>
</dbReference>
<feature type="region of interest" description="Disordered" evidence="1">
    <location>
        <begin position="535"/>
        <end position="592"/>
    </location>
</feature>
<feature type="compositionally biased region" description="Polar residues" evidence="1">
    <location>
        <begin position="1971"/>
        <end position="2007"/>
    </location>
</feature>
<dbReference type="PANTHER" id="PTHR14672:SF1">
    <property type="entry name" value="MUCIN-16"/>
    <property type="match status" value="1"/>
</dbReference>
<feature type="domain" description="SEA" evidence="3">
    <location>
        <begin position="4296"/>
        <end position="4415"/>
    </location>
</feature>
<feature type="compositionally biased region" description="Polar residues" evidence="1">
    <location>
        <begin position="120"/>
        <end position="134"/>
    </location>
</feature>
<feature type="compositionally biased region" description="Polar residues" evidence="1">
    <location>
        <begin position="959"/>
        <end position="974"/>
    </location>
</feature>
<feature type="transmembrane region" description="Helical" evidence="2">
    <location>
        <begin position="4427"/>
        <end position="4453"/>
    </location>
</feature>
<feature type="compositionally biased region" description="Low complexity" evidence="1">
    <location>
        <begin position="563"/>
        <end position="581"/>
    </location>
</feature>
<feature type="domain" description="SEA" evidence="3">
    <location>
        <begin position="3166"/>
        <end position="3287"/>
    </location>
</feature>
<feature type="compositionally biased region" description="Polar residues" evidence="1">
    <location>
        <begin position="16"/>
        <end position="37"/>
    </location>
</feature>
<feature type="region of interest" description="Disordered" evidence="1">
    <location>
        <begin position="2292"/>
        <end position="2315"/>
    </location>
</feature>
<keyword evidence="2" id="KW-0472">Membrane</keyword>
<feature type="domain" description="SEA" evidence="3">
    <location>
        <begin position="3890"/>
        <end position="4011"/>
    </location>
</feature>
<feature type="compositionally biased region" description="Low complexity" evidence="1">
    <location>
        <begin position="1053"/>
        <end position="1066"/>
    </location>
</feature>
<feature type="compositionally biased region" description="Low complexity" evidence="1">
    <location>
        <begin position="538"/>
        <end position="551"/>
    </location>
</feature>
<evidence type="ECO:0000259" key="3">
    <source>
        <dbReference type="PROSITE" id="PS50024"/>
    </source>
</evidence>
<feature type="compositionally biased region" description="Low complexity" evidence="1">
    <location>
        <begin position="491"/>
        <end position="504"/>
    </location>
</feature>
<feature type="compositionally biased region" description="Polar residues" evidence="1">
    <location>
        <begin position="390"/>
        <end position="400"/>
    </location>
</feature>
<feature type="compositionally biased region" description="Low complexity" evidence="1">
    <location>
        <begin position="1948"/>
        <end position="1970"/>
    </location>
</feature>
<feature type="region of interest" description="Disordered" evidence="1">
    <location>
        <begin position="2774"/>
        <end position="2803"/>
    </location>
</feature>
<reference evidence="5" key="1">
    <citation type="submission" date="2025-08" db="UniProtKB">
        <authorList>
            <consortium name="RefSeq"/>
        </authorList>
    </citation>
    <scope>IDENTIFICATION</scope>
    <source>
        <tissue evidence="5">Whole blood</tissue>
    </source>
</reference>
<feature type="domain" description="SEA" evidence="3">
    <location>
        <begin position="4046"/>
        <end position="4166"/>
    </location>
</feature>
<feature type="domain" description="SEA" evidence="3">
    <location>
        <begin position="3322"/>
        <end position="3442"/>
    </location>
</feature>
<evidence type="ECO:0000256" key="2">
    <source>
        <dbReference type="SAM" id="Phobius"/>
    </source>
</evidence>
<feature type="compositionally biased region" description="Polar residues" evidence="1">
    <location>
        <begin position="1430"/>
        <end position="1451"/>
    </location>
</feature>
<dbReference type="Proteomes" id="UP001165780">
    <property type="component" value="Unplaced"/>
</dbReference>
<feature type="compositionally biased region" description="Polar residues" evidence="1">
    <location>
        <begin position="193"/>
        <end position="203"/>
    </location>
</feature>
<feature type="compositionally biased region" description="Low complexity" evidence="1">
    <location>
        <begin position="2292"/>
        <end position="2310"/>
    </location>
</feature>
<feature type="compositionally biased region" description="Polar residues" evidence="1">
    <location>
        <begin position="816"/>
        <end position="833"/>
    </location>
</feature>
<dbReference type="RefSeq" id="XP_019283387.2">
    <property type="nucleotide sequence ID" value="XM_019427842.2"/>
</dbReference>
<organism evidence="4 5">
    <name type="scientific">Panthera pardus</name>
    <name type="common">Leopard</name>
    <name type="synonym">Felis pardus</name>
    <dbReference type="NCBI Taxonomy" id="9691"/>
    <lineage>
        <taxon>Eukaryota</taxon>
        <taxon>Metazoa</taxon>
        <taxon>Chordata</taxon>
        <taxon>Craniata</taxon>
        <taxon>Vertebrata</taxon>
        <taxon>Euteleostomi</taxon>
        <taxon>Mammalia</taxon>
        <taxon>Eutheria</taxon>
        <taxon>Laurasiatheria</taxon>
        <taxon>Carnivora</taxon>
        <taxon>Feliformia</taxon>
        <taxon>Felidae</taxon>
        <taxon>Pantherinae</taxon>
        <taxon>Panthera</taxon>
    </lineage>
</organism>
<feature type="compositionally biased region" description="Polar residues" evidence="1">
    <location>
        <begin position="1620"/>
        <end position="1649"/>
    </location>
</feature>
<feature type="compositionally biased region" description="Low complexity" evidence="1">
    <location>
        <begin position="747"/>
        <end position="762"/>
    </location>
</feature>
<keyword evidence="4" id="KW-1185">Reference proteome</keyword>
<accession>A0A9V1EK88</accession>
<feature type="region of interest" description="Disordered" evidence="1">
    <location>
        <begin position="2123"/>
        <end position="2143"/>
    </location>
</feature>
<feature type="compositionally biased region" description="Low complexity" evidence="1">
    <location>
        <begin position="1098"/>
        <end position="1111"/>
    </location>
</feature>
<gene>
    <name evidence="5" type="primary">LOC109254162</name>
</gene>
<evidence type="ECO:0000313" key="5">
    <source>
        <dbReference type="RefSeq" id="XP_019283387.2"/>
    </source>
</evidence>
<feature type="compositionally biased region" description="Polar residues" evidence="1">
    <location>
        <begin position="903"/>
        <end position="923"/>
    </location>
</feature>
<feature type="compositionally biased region" description="Polar residues" evidence="1">
    <location>
        <begin position="1266"/>
        <end position="1280"/>
    </location>
</feature>
<dbReference type="Pfam" id="PF01390">
    <property type="entry name" value="SEA"/>
    <property type="match status" value="11"/>
</dbReference>
<keyword evidence="2" id="KW-1133">Transmembrane helix</keyword>
<feature type="region of interest" description="Disordered" evidence="1">
    <location>
        <begin position="1018"/>
        <end position="1173"/>
    </location>
</feature>
<feature type="region of interest" description="Disordered" evidence="1">
    <location>
        <begin position="1"/>
        <end position="244"/>
    </location>
</feature>
<feature type="compositionally biased region" description="Polar residues" evidence="1">
    <location>
        <begin position="71"/>
        <end position="83"/>
    </location>
</feature>
<feature type="compositionally biased region" description="Polar residues" evidence="1">
    <location>
        <begin position="710"/>
        <end position="731"/>
    </location>
</feature>
<dbReference type="FunFam" id="3.30.70.960:FF:000012">
    <property type="entry name" value="MUC16 isoform 1"/>
    <property type="match status" value="1"/>
</dbReference>
<dbReference type="PROSITE" id="PS50024">
    <property type="entry name" value="SEA"/>
    <property type="match status" value="11"/>
</dbReference>
<feature type="compositionally biased region" description="Polar residues" evidence="1">
    <location>
        <begin position="1783"/>
        <end position="1804"/>
    </location>
</feature>
<dbReference type="InterPro" id="IPR028850">
    <property type="entry name" value="MUC16"/>
</dbReference>
<feature type="compositionally biased region" description="Low complexity" evidence="1">
    <location>
        <begin position="1406"/>
        <end position="1429"/>
    </location>
</feature>
<dbReference type="Gene3D" id="3.30.70.960">
    <property type="entry name" value="SEA domain"/>
    <property type="match status" value="11"/>
</dbReference>
<feature type="compositionally biased region" description="Polar residues" evidence="1">
    <location>
        <begin position="1192"/>
        <end position="1209"/>
    </location>
</feature>
<feature type="compositionally biased region" description="Polar residues" evidence="1">
    <location>
        <begin position="2539"/>
        <end position="2555"/>
    </location>
</feature>
<feature type="compositionally biased region" description="Low complexity" evidence="1">
    <location>
        <begin position="1147"/>
        <end position="1165"/>
    </location>
</feature>
<feature type="domain" description="SEA" evidence="3">
    <location>
        <begin position="3010"/>
        <end position="3131"/>
    </location>
</feature>
<dbReference type="InterPro" id="IPR000082">
    <property type="entry name" value="SEA_dom"/>
</dbReference>
<feature type="compositionally biased region" description="Polar residues" evidence="1">
    <location>
        <begin position="2034"/>
        <end position="2043"/>
    </location>
</feature>
<feature type="compositionally biased region" description="Polar residues" evidence="1">
    <location>
        <begin position="682"/>
        <end position="693"/>
    </location>
</feature>
<keyword evidence="2" id="KW-0812">Transmembrane</keyword>
<sequence length="4483" mass="470302">MRSAPVTPAEVGAAGNPSTLGATRLPSKTVSSTYPETSSRETPDSGGQRSPGLPRSNTEHHFASPELGSEGDTTLTPSVSLLSPASDLGDKVPGSSTSSVQTVTSSMTTGIPGSPERTEPNSAVTFPITASNPVASAGRVRSATSALARPSPSGEETAGSVLPLSTSPETPDPPSLPAARTSASEPSGGPGTLSITSVSGMKTSFSPSPSSASEETNTLLFTTGEDSKKPLNPSVSPPETSVSRDKTTLTFTSVPTQALSAVDSWATRSGEYHSSHIANAFRTTNSTSIAQSANATLPKTSRLTRTPAFISAAAVSQTNTALHSNAWPETSPKFATRSPPARSTVSATAPLLSAAGVVPGFSSLKTSSVEGVSVWQPSTDNPRGPATVPSGPSTRMQPTERNGGERKSGTTHPPIGTASPPETSTHASLAKESRWVSTSASQSTGASSSRTVRRTSHLAGPLSGAPYDLSSGGLTVSGDETSPPLAPETTAVHSPDNSSSSAASVAPVPVATTFLAQKVTASTVAGTAEASKWDMPISSRTSSSLSNSPASADTGRGVSVPLATPSSAPSVEPSEESVATSGTRPEPTDSSGVLLREVQTSPEHHMPLVSPSVKATMAVSIAKMETDEISYSSGSPPVMSLPGKISTSGTRASATYIPPPDPMVTRSAQVSSSHLVKELRTTDTYARTESTSPAAHAGSPQIPKTPSPTSPDTMAGASTDTAERFTGSQGTDLAEKSPGFGTRSTLGPVSVVASASPPSGSSTLELTSDASGESLTLSTSNESTITSWLRALSTSLPMVTWLSTSSTEESTLNAPDASSPSSSKTFATFTPSVPSHELADPGVDTTVLQNTDSTTVGTSGDLTPPTTTASHQLSMSPSASLIHSPSDTTTVAITASGMRDSTDVSSSRFPGLSSTEAGQSSSRPLPITSPSTEPTSPAALTTSTPKRRLTSEATRPAGSVSQDETSSPPRQTAEVQSLAAMVSSVETSRGVAQTSDRGKTTVNLRTSLVAQWNSSLPLTHSTVGVPASSEATTPERQRGPWSESSVTTERVGPEPSSSVSSVSPEVTTALDSAPTMPETVGSTSSVPKFREITTEKASASSLASVLLGGSSPPSPPEAPSSVGTGEGTGTSPLMSRASSSSRREIDSSAYSSSSISHSADSFDPSARGVTGASPLDPTASSWISSTALTDFQAQTSQTSPKTLSSSGPEHTSLGEETGLARTSSGTFTSSEAKGEPSWTSVSVPSEAPPDRGTDGTVVSVTHFPTYESSSWLNSDPSTPVTVVDSAGPQEPVTTTTGELSEGMYGGTTWSTGDPMSLVTVGSLGPASITSFPEPKLSVSVSERTHHLSTVMLSSAETLSADTLAPSPSAATSGVPGASSAAFSASPLFWTQPGPRDALSTVADSLPSTVSTPFASSASTTTDVSTSPVPQGSTSSTATPHTVATNTGTEGSTAEGPLVVASTLETWTKPVRTSLSSSVDTRMTEQIHLGTETRASQLPPHSTQLTRTDGVVERITKIPNEAAHGGVTGPVHVHVAPTSSASPTGLPTDWMERAETTALKTTSTATLTTTVSTPASGTWTLLRTSGKVTSTSTRGTIISTPDISSDVLQMTASLATIPGAETSTEVPRTTPSVFNRGSQTTPSLVPSSDAENGPASPTLAVSLGEPETTTSRAFHSAETSLTGSRATLSVSRSESDSTPPTATGSGEKVSLAVPTLTVFPGVPEMVTSLVTSPGAEMSTVISTLTDSQDEPETNTSWVTQPGALSGSSIPVPSILPGEPGLVTSVDTSSGAETSPTDQTATTSPGEPNAAASLVTHPGAQTSLAFPTPAISPGVSGVGISPVTSSGAETNTTFTTLTDSPHEPETTASWVTPPGTEAISTVATSTVSPGEPDATALWVHSTENSTPVSRITPNFSQSELDTILSMATTPRVEASSAIPTVTVSSGVPATVTSQTTSSGTDTSTTSSTLTESLHGSDTTVSLVTHPAVSSPTVPRTTPSVSHSESYSKPSTATSLETEASSPVPTTPISPDVPDMVTSQATSSGTDASMVISPLTLSPGEPANTVSWVNHPGAQTSSSIPTPTISPGVSGVGTSLVTNSEAETSMIFPTLTDYPHESETALRVTHSSETSTPVSRITPNFSHSESGITLSTATTPGAEVSSFSATTISPGIPRLVTLVVTSSGVETSTTFSTLADSLHELEATASWVTFSEKEASSAIPTLPTSYPEEPDTAVSLVTHPAETSSTIPKATPNFSYSESDTIHSIATSSGAQTSSAIPTLTISPGVPEVEISLATSSGPETSTTFTTLTLSPGQMETTGSWVTHSETEFSSAVPTLPASPGEPDTVVSLVTHPAETSPTVSKTTPNVSHSELYTTYTMATSHGAEASSAVPTPTVPPGVPDMVTSQVTSSEKDASTVIPTLNLSPGEPGTTASTIIYSEIQTSSAIPAPTVSSTVPELVTSLVTSSGVEVSTMFTTLTDSPQKAEMTASWVTHSGTETSSAVPTLTISPKETNTTVSSVTHSEETSPTVPKTTPVFSKGEPDTTQSIATSRGEETSSVVPTVSLGAPNMVTSHVPASETDANMTIPSLTLSPGEPATTGLLVTHPSAKTSTHFPGSTAFPHLPETIASLSIQPELEMSTAPPVRTVSLGLPETTSFTTSMTETSRVDLSPTVSPGVPVETASLSTHLGTDITTISTSTLSPVLLKTTGLLATSPASEASTGGPTLTAGVLGPVSIPETTGESHTLTSWSTEPSPPVTSVELLELSKTVTGDTVTLIASETPTPPKTSHRDGSSPTAILKTTTPETTNLAATGSGPIMAETAATFNTSVASPFVPETSPGMSTLTSLSVTSETTAAPFLIPFTVNFTITSLHYTEDMGNSGSEIFNATERHLQHLLRTLFENSSVGSLYDGCRLTLFRAEKDGTSTRIDAVCTYRPDPTGFRLDREQLYQELSQQTHGITQLGPYTLDRNSLCVNGYNHQYWTPTTSTLVTSTFSPGPSISLPPTPSSTVVGPALVPFTLNFTVTNLLCTPDMRHPGSMKFNSTERALNRLLGPLFKNTSIGPRYSGCRLTLLRTEKGGTATGVDVICTYHPDPMGPGLNREELYQELSQLTHGVTWLGTYTLDRDSLYVNGYNHRYWNPTTSTPVTSTFSPESSTSQPPILSSTGVSLSLVPFTLNFTITNLRYTEGMGPPGSELFNSVERILNRLLKPLFQNSSIGPLYYGCRLTLLRPEKKGTATGVDAVCTHHPDPMGPKLDREKLYWELSHQTHGVTQLGSFTLDKNSLYVNGYTHWTSAPTPSAPVTPVHFPGTSMVPAHFSSSTAAGPAPVPFTLNFTIINLHYTKDMQPSSAKFNSTESALQRLLKPLFANSSIGPLYIGCRVTTLRPERGGTATGVDAVCTYRPGPSGLQLDRERLYWELSRQTHGVTQLGSYILDRDRLYVNGYTRSPLTPIPSVPVISTPSGTSVAPISFSSSTVSGPDLVPFTLNFTITNLRYTENMQLMGSAKFNEIEKVLQSLLRPLFKNTSVGPLYSGCRLTSLRPEKAGAATRVNTICSYRPDPAGRGLDREKLYWELSRLTRGITWLGPYTLEQDSLFVSGYTHQTPVTAPSATGHPLVPFTLNFTITNLHYAEDMQPPGSLKFNTTERSLQRQLGPLFQNTSVGPLYSGCRLTLLRPEKDGAATGVDAVCTHRPDPTGPGLDRERLYQELSQLTRGVTRLGPYTLDPNSLYINGFAHQTRATTPSSHTQPASATTPNTTGPALVSFTLNFTITNLHYTEDMGHPSSLKFNSTKRILQHQLKLLLSKTSVGPLYAGCRLASLRLEKGGTATGVDIVCTVHSDPVGPRLDRERLYWELSRETHGITRLGPFTLDRDSLCVNGYTYGVTAPTTTAGEAREELFTLNFTIDNLRYSADMGRPGSLKFNITDTLMQHLLGPLFQKSSLGTRYTGCKVTSLRSVKNGAKTRVNILCTYRQHPSSPGLLAKQVFHELSRQTRGITRLGPYSLDKDSLYLNGYNERGPDEPPTTPEAATTFLPSSSSSVQPEATTAMGHNLKTFTLNLTISNLQYSTDMSHSSATFNSTKRTLQHLLGSLFQKSSLGPFYSGCRLISLRPEKDGVATHVNAICTYHHDPMGYRLDREQLYWELSQLTHGVTQMGIYTLVRDSLLVNGYAPQNLSIQNEYQLNFRILNWNLSNSDPASLEYTTLLRDIQDKVTKLYRGSQLQDIFRSCLVTNLTLDSMLVTIKALFSSNVDPSMVKQVFLDKTLNVSSHWLGATYQLADLHVTEVESTAHLPTDKPTSSPTSQHFQLNFTVTNLLYSQDLSQPNTTKHQRNKRSIENALNQLFRNSSLKSYFSDCQVLAFRSVPDSNHTGVDSICNFSPLARRLDKIAIYEEFLRLTRNGTQLQNFTLDRNSVLVDGYSPNRNDVLTENSDLPFWAIILICLAGLLVLITCLICCFLVTIRLRKKEGDYEVQQQSLGYYLPHLDLKLQ</sequence>
<feature type="region of interest" description="Disordered" evidence="1">
    <location>
        <begin position="1947"/>
        <end position="2043"/>
    </location>
</feature>
<protein>
    <submittedName>
        <fullName evidence="5">Mucin-16-like isoform X1</fullName>
    </submittedName>
</protein>
<dbReference type="InterPro" id="IPR036364">
    <property type="entry name" value="SEA_dom_sf"/>
</dbReference>
<name>A0A9V1EK88_PANPR</name>
<feature type="compositionally biased region" description="Polar residues" evidence="1">
    <location>
        <begin position="1666"/>
        <end position="1703"/>
    </location>
</feature>
<feature type="compositionally biased region" description="Polar residues" evidence="1">
    <location>
        <begin position="1220"/>
        <end position="1243"/>
    </location>
</feature>
<feature type="compositionally biased region" description="Low complexity" evidence="1">
    <location>
        <begin position="924"/>
        <end position="944"/>
    </location>
</feature>
<feature type="region of interest" description="Disordered" evidence="1">
    <location>
        <begin position="373"/>
        <end position="504"/>
    </location>
</feature>
<dbReference type="KEGG" id="ppad:109254162"/>
<feature type="compositionally biased region" description="Low complexity" evidence="1">
    <location>
        <begin position="2509"/>
        <end position="2526"/>
    </location>
</feature>
<dbReference type="SUPFAM" id="SSF82671">
    <property type="entry name" value="SEA domain"/>
    <property type="match status" value="11"/>
</dbReference>
<dbReference type="PANTHER" id="PTHR14672">
    <property type="entry name" value="MUCIN-16"/>
    <property type="match status" value="1"/>
</dbReference>
<feature type="region of interest" description="Disordered" evidence="1">
    <location>
        <begin position="1399"/>
        <end position="1453"/>
    </location>
</feature>
<feature type="compositionally biased region" description="Low complexity" evidence="1">
    <location>
        <begin position="2008"/>
        <end position="2019"/>
    </location>
</feature>
<feature type="compositionally biased region" description="Low complexity" evidence="1">
    <location>
        <begin position="1119"/>
        <end position="1140"/>
    </location>
</feature>
<feature type="compositionally biased region" description="Polar residues" evidence="1">
    <location>
        <begin position="4027"/>
        <end position="4037"/>
    </location>
</feature>
<feature type="domain" description="SEA" evidence="3">
    <location>
        <begin position="3476"/>
        <end position="3597"/>
    </location>
</feature>
<evidence type="ECO:0000256" key="1">
    <source>
        <dbReference type="SAM" id="MobiDB-lite"/>
    </source>
</evidence>
<feature type="compositionally biased region" description="Low complexity" evidence="1">
    <location>
        <begin position="437"/>
        <end position="449"/>
    </location>
</feature>
<feature type="region of interest" description="Disordered" evidence="1">
    <location>
        <begin position="1617"/>
        <end position="1708"/>
    </location>
</feature>
<feature type="domain" description="SEA" evidence="3">
    <location>
        <begin position="3756"/>
        <end position="3877"/>
    </location>
</feature>
<feature type="region of interest" description="Disordered" evidence="1">
    <location>
        <begin position="1743"/>
        <end position="1811"/>
    </location>
</feature>
<feature type="compositionally biased region" description="Low complexity" evidence="1">
    <location>
        <begin position="204"/>
        <end position="213"/>
    </location>
</feature>
<feature type="region of interest" description="Disordered" evidence="1">
    <location>
        <begin position="807"/>
        <end position="974"/>
    </location>
</feature>
<feature type="region of interest" description="Disordered" evidence="1">
    <location>
        <begin position="2509"/>
        <end position="2555"/>
    </location>
</feature>
<feature type="region of interest" description="Disordered" evidence="1">
    <location>
        <begin position="1192"/>
        <end position="1304"/>
    </location>
</feature>
<feature type="domain" description="SEA" evidence="3">
    <location>
        <begin position="3610"/>
        <end position="3731"/>
    </location>
</feature>
<dbReference type="GeneID" id="109254162"/>
<proteinExistence type="predicted"/>
<feature type="region of interest" description="Disordered" evidence="1">
    <location>
        <begin position="671"/>
        <end position="769"/>
    </location>
</feature>
<feature type="compositionally biased region" description="Low complexity" evidence="1">
    <location>
        <begin position="95"/>
        <end position="109"/>
    </location>
</feature>
<evidence type="ECO:0000313" key="4">
    <source>
        <dbReference type="Proteomes" id="UP001165780"/>
    </source>
</evidence>
<feature type="domain" description="SEA" evidence="3">
    <location>
        <begin position="4171"/>
        <end position="4282"/>
    </location>
</feature>
<feature type="region of interest" description="Disordered" evidence="1">
    <location>
        <begin position="4011"/>
        <end position="4037"/>
    </location>
</feature>